<organism evidence="2 3">
    <name type="scientific">Datura stramonium</name>
    <name type="common">Jimsonweed</name>
    <name type="synonym">Common thornapple</name>
    <dbReference type="NCBI Taxonomy" id="4076"/>
    <lineage>
        <taxon>Eukaryota</taxon>
        <taxon>Viridiplantae</taxon>
        <taxon>Streptophyta</taxon>
        <taxon>Embryophyta</taxon>
        <taxon>Tracheophyta</taxon>
        <taxon>Spermatophyta</taxon>
        <taxon>Magnoliopsida</taxon>
        <taxon>eudicotyledons</taxon>
        <taxon>Gunneridae</taxon>
        <taxon>Pentapetalae</taxon>
        <taxon>asterids</taxon>
        <taxon>lamiids</taxon>
        <taxon>Solanales</taxon>
        <taxon>Solanaceae</taxon>
        <taxon>Solanoideae</taxon>
        <taxon>Datureae</taxon>
        <taxon>Datura</taxon>
    </lineage>
</organism>
<evidence type="ECO:0000313" key="3">
    <source>
        <dbReference type="Proteomes" id="UP000823775"/>
    </source>
</evidence>
<name>A0ABS8Y1N7_DATST</name>
<evidence type="ECO:0000313" key="2">
    <source>
        <dbReference type="EMBL" id="MCE5165948.1"/>
    </source>
</evidence>
<keyword evidence="3" id="KW-1185">Reference proteome</keyword>
<reference evidence="2 3" key="1">
    <citation type="journal article" date="2021" name="BMC Genomics">
        <title>Datura genome reveals duplications of psychoactive alkaloid biosynthetic genes and high mutation rate following tissue culture.</title>
        <authorList>
            <person name="Rajewski A."/>
            <person name="Carter-House D."/>
            <person name="Stajich J."/>
            <person name="Litt A."/>
        </authorList>
    </citation>
    <scope>NUCLEOTIDE SEQUENCE [LARGE SCALE GENOMIC DNA]</scope>
    <source>
        <strain evidence="2">AR-01</strain>
    </source>
</reference>
<comment type="caution">
    <text evidence="2">The sequence shown here is derived from an EMBL/GenBank/DDBJ whole genome shotgun (WGS) entry which is preliminary data.</text>
</comment>
<feature type="compositionally biased region" description="Acidic residues" evidence="1">
    <location>
        <begin position="79"/>
        <end position="88"/>
    </location>
</feature>
<protein>
    <submittedName>
        <fullName evidence="2">Uncharacterized protein</fullName>
    </submittedName>
</protein>
<dbReference type="EMBL" id="JACEIK010018036">
    <property type="protein sequence ID" value="MCE5165948.1"/>
    <property type="molecule type" value="Genomic_DNA"/>
</dbReference>
<gene>
    <name evidence="2" type="ORF">HAX54_013360</name>
</gene>
<feature type="compositionally biased region" description="Acidic residues" evidence="1">
    <location>
        <begin position="43"/>
        <end position="57"/>
    </location>
</feature>
<sequence>EIRSNWKLPHGRKLLKSGSSGMIQNMAGLVVRRGRRRAKSDGEDPPADDAEEGNNDAEELRDNDTEAKKSGDKASASEESGEQVEDSDPPTTPEA</sequence>
<feature type="region of interest" description="Disordered" evidence="1">
    <location>
        <begin position="1"/>
        <end position="95"/>
    </location>
</feature>
<feature type="non-terminal residue" evidence="2">
    <location>
        <position position="1"/>
    </location>
</feature>
<evidence type="ECO:0000256" key="1">
    <source>
        <dbReference type="SAM" id="MobiDB-lite"/>
    </source>
</evidence>
<feature type="non-terminal residue" evidence="2">
    <location>
        <position position="95"/>
    </location>
</feature>
<accession>A0ABS8Y1N7</accession>
<feature type="compositionally biased region" description="Basic and acidic residues" evidence="1">
    <location>
        <begin position="58"/>
        <end position="76"/>
    </location>
</feature>
<dbReference type="Proteomes" id="UP000823775">
    <property type="component" value="Unassembled WGS sequence"/>
</dbReference>
<proteinExistence type="predicted"/>